<sequence>MEICMEEIKQEIINGSVLFSSDGNNCGIIVDQTKFDKTYSKYTYKITLELPPANFKMNKSVKLEQKRLKDFSKVHEETEDMKSDIKIDPTIHLIHASATSILGIIIIVLTITEYIFIENT</sequence>
<keyword evidence="3" id="KW-1185">Reference proteome</keyword>
<evidence type="ECO:0000313" key="2">
    <source>
        <dbReference type="EMBL" id="EFA11713.1"/>
    </source>
</evidence>
<keyword evidence="1" id="KW-0812">Transmembrane</keyword>
<feature type="transmembrane region" description="Helical" evidence="1">
    <location>
        <begin position="91"/>
        <end position="117"/>
    </location>
</feature>
<keyword evidence="1" id="KW-0472">Membrane</keyword>
<dbReference type="EMBL" id="KQ972202">
    <property type="protein sequence ID" value="EFA11713.1"/>
    <property type="molecule type" value="Genomic_DNA"/>
</dbReference>
<accession>D7EKW1</accession>
<evidence type="ECO:0000256" key="1">
    <source>
        <dbReference type="SAM" id="Phobius"/>
    </source>
</evidence>
<dbReference type="PhylomeDB" id="D7EKW1"/>
<name>D7EKW1_TRICA</name>
<keyword evidence="1" id="KW-1133">Transmembrane helix</keyword>
<gene>
    <name evidence="2" type="primary">GLEAN_01800</name>
    <name evidence="2" type="ORF">TcasGA2_TC001800</name>
</gene>
<organism evidence="2 3">
    <name type="scientific">Tribolium castaneum</name>
    <name type="common">Red flour beetle</name>
    <dbReference type="NCBI Taxonomy" id="7070"/>
    <lineage>
        <taxon>Eukaryota</taxon>
        <taxon>Metazoa</taxon>
        <taxon>Ecdysozoa</taxon>
        <taxon>Arthropoda</taxon>
        <taxon>Hexapoda</taxon>
        <taxon>Insecta</taxon>
        <taxon>Pterygota</taxon>
        <taxon>Neoptera</taxon>
        <taxon>Endopterygota</taxon>
        <taxon>Coleoptera</taxon>
        <taxon>Polyphaga</taxon>
        <taxon>Cucujiformia</taxon>
        <taxon>Tenebrionidae</taxon>
        <taxon>Tenebrionidae incertae sedis</taxon>
        <taxon>Tribolium</taxon>
    </lineage>
</organism>
<evidence type="ECO:0000313" key="3">
    <source>
        <dbReference type="Proteomes" id="UP000007266"/>
    </source>
</evidence>
<reference evidence="2 3" key="1">
    <citation type="journal article" date="2008" name="Nature">
        <title>The genome of the model beetle and pest Tribolium castaneum.</title>
        <authorList>
            <consortium name="Tribolium Genome Sequencing Consortium"/>
            <person name="Richards S."/>
            <person name="Gibbs R.A."/>
            <person name="Weinstock G.M."/>
            <person name="Brown S.J."/>
            <person name="Denell R."/>
            <person name="Beeman R.W."/>
            <person name="Gibbs R."/>
            <person name="Beeman R.W."/>
            <person name="Brown S.J."/>
            <person name="Bucher G."/>
            <person name="Friedrich M."/>
            <person name="Grimmelikhuijzen C.J."/>
            <person name="Klingler M."/>
            <person name="Lorenzen M."/>
            <person name="Richards S."/>
            <person name="Roth S."/>
            <person name="Schroder R."/>
            <person name="Tautz D."/>
            <person name="Zdobnov E.M."/>
            <person name="Muzny D."/>
            <person name="Gibbs R.A."/>
            <person name="Weinstock G.M."/>
            <person name="Attaway T."/>
            <person name="Bell S."/>
            <person name="Buhay C.J."/>
            <person name="Chandrabose M.N."/>
            <person name="Chavez D."/>
            <person name="Clerk-Blankenburg K.P."/>
            <person name="Cree A."/>
            <person name="Dao M."/>
            <person name="Davis C."/>
            <person name="Chacko J."/>
            <person name="Dinh H."/>
            <person name="Dugan-Rocha S."/>
            <person name="Fowler G."/>
            <person name="Garner T.T."/>
            <person name="Garnes J."/>
            <person name="Gnirke A."/>
            <person name="Hawes A."/>
            <person name="Hernandez J."/>
            <person name="Hines S."/>
            <person name="Holder M."/>
            <person name="Hume J."/>
            <person name="Jhangiani S.N."/>
            <person name="Joshi V."/>
            <person name="Khan Z.M."/>
            <person name="Jackson L."/>
            <person name="Kovar C."/>
            <person name="Kowis A."/>
            <person name="Lee S."/>
            <person name="Lewis L.R."/>
            <person name="Margolis J."/>
            <person name="Morgan M."/>
            <person name="Nazareth L.V."/>
            <person name="Nguyen N."/>
            <person name="Okwuonu G."/>
            <person name="Parker D."/>
            <person name="Richards S."/>
            <person name="Ruiz S.J."/>
            <person name="Santibanez J."/>
            <person name="Savard J."/>
            <person name="Scherer S.E."/>
            <person name="Schneider B."/>
            <person name="Sodergren E."/>
            <person name="Tautz D."/>
            <person name="Vattahil S."/>
            <person name="Villasana D."/>
            <person name="White C.S."/>
            <person name="Wright R."/>
            <person name="Park Y."/>
            <person name="Beeman R.W."/>
            <person name="Lord J."/>
            <person name="Oppert B."/>
            <person name="Lorenzen M."/>
            <person name="Brown S."/>
            <person name="Wang L."/>
            <person name="Savard J."/>
            <person name="Tautz D."/>
            <person name="Richards S."/>
            <person name="Weinstock G."/>
            <person name="Gibbs R.A."/>
            <person name="Liu Y."/>
            <person name="Worley K."/>
            <person name="Weinstock G."/>
            <person name="Elsik C.G."/>
            <person name="Reese J.T."/>
            <person name="Elhaik E."/>
            <person name="Landan G."/>
            <person name="Graur D."/>
            <person name="Arensburger P."/>
            <person name="Atkinson P."/>
            <person name="Beeman R.W."/>
            <person name="Beidler J."/>
            <person name="Brown S.J."/>
            <person name="Demuth J.P."/>
            <person name="Drury D.W."/>
            <person name="Du Y.Z."/>
            <person name="Fujiwara H."/>
            <person name="Lorenzen M."/>
            <person name="Maselli V."/>
            <person name="Osanai M."/>
            <person name="Park Y."/>
            <person name="Robertson H.M."/>
            <person name="Tu Z."/>
            <person name="Wang J.J."/>
            <person name="Wang S."/>
            <person name="Richards S."/>
            <person name="Song H."/>
            <person name="Zhang L."/>
            <person name="Sodergren E."/>
            <person name="Werner D."/>
            <person name="Stanke M."/>
            <person name="Morgenstern B."/>
            <person name="Solovyev V."/>
            <person name="Kosarev P."/>
            <person name="Brown G."/>
            <person name="Chen H.C."/>
            <person name="Ermolaeva O."/>
            <person name="Hlavina W."/>
            <person name="Kapustin Y."/>
            <person name="Kiryutin B."/>
            <person name="Kitts P."/>
            <person name="Maglott D."/>
            <person name="Pruitt K."/>
            <person name="Sapojnikov V."/>
            <person name="Souvorov A."/>
            <person name="Mackey A.J."/>
            <person name="Waterhouse R.M."/>
            <person name="Wyder S."/>
            <person name="Zdobnov E.M."/>
            <person name="Zdobnov E.M."/>
            <person name="Wyder S."/>
            <person name="Kriventseva E.V."/>
            <person name="Kadowaki T."/>
            <person name="Bork P."/>
            <person name="Aranda M."/>
            <person name="Bao R."/>
            <person name="Beermann A."/>
            <person name="Berns N."/>
            <person name="Bolognesi R."/>
            <person name="Bonneton F."/>
            <person name="Bopp D."/>
            <person name="Brown S.J."/>
            <person name="Bucher G."/>
            <person name="Butts T."/>
            <person name="Chaumot A."/>
            <person name="Denell R.E."/>
            <person name="Ferrier D.E."/>
            <person name="Friedrich M."/>
            <person name="Gordon C.M."/>
            <person name="Jindra M."/>
            <person name="Klingler M."/>
            <person name="Lan Q."/>
            <person name="Lattorff H.M."/>
            <person name="Laudet V."/>
            <person name="von Levetsow C."/>
            <person name="Liu Z."/>
            <person name="Lutz R."/>
            <person name="Lynch J.A."/>
            <person name="da Fonseca R.N."/>
            <person name="Posnien N."/>
            <person name="Reuter R."/>
            <person name="Roth S."/>
            <person name="Savard J."/>
            <person name="Schinko J.B."/>
            <person name="Schmitt C."/>
            <person name="Schoppmeier M."/>
            <person name="Schroder R."/>
            <person name="Shippy T.D."/>
            <person name="Simonnet F."/>
            <person name="Marques-Souza H."/>
            <person name="Tautz D."/>
            <person name="Tomoyasu Y."/>
            <person name="Trauner J."/>
            <person name="Van der Zee M."/>
            <person name="Vervoort M."/>
            <person name="Wittkopp N."/>
            <person name="Wimmer E.A."/>
            <person name="Yang X."/>
            <person name="Jones A.K."/>
            <person name="Sattelle D.B."/>
            <person name="Ebert P.R."/>
            <person name="Nelson D."/>
            <person name="Scott J.G."/>
            <person name="Beeman R.W."/>
            <person name="Muthukrishnan S."/>
            <person name="Kramer K.J."/>
            <person name="Arakane Y."/>
            <person name="Beeman R.W."/>
            <person name="Zhu Q."/>
            <person name="Hogenkamp D."/>
            <person name="Dixit R."/>
            <person name="Oppert B."/>
            <person name="Jiang H."/>
            <person name="Zou Z."/>
            <person name="Marshall J."/>
            <person name="Elpidina E."/>
            <person name="Vinokurov K."/>
            <person name="Oppert C."/>
            <person name="Zou Z."/>
            <person name="Evans J."/>
            <person name="Lu Z."/>
            <person name="Zhao P."/>
            <person name="Sumathipala N."/>
            <person name="Altincicek B."/>
            <person name="Vilcinskas A."/>
            <person name="Williams M."/>
            <person name="Hultmark D."/>
            <person name="Hetru C."/>
            <person name="Jiang H."/>
            <person name="Grimmelikhuijzen C.J."/>
            <person name="Hauser F."/>
            <person name="Cazzamali G."/>
            <person name="Williamson M."/>
            <person name="Park Y."/>
            <person name="Li B."/>
            <person name="Tanaka Y."/>
            <person name="Predel R."/>
            <person name="Neupert S."/>
            <person name="Schachtner J."/>
            <person name="Verleyen P."/>
            <person name="Raible F."/>
            <person name="Bork P."/>
            <person name="Friedrich M."/>
            <person name="Walden K.K."/>
            <person name="Robertson H.M."/>
            <person name="Angeli S."/>
            <person name="Foret S."/>
            <person name="Bucher G."/>
            <person name="Schuetz S."/>
            <person name="Maleszka R."/>
            <person name="Wimmer E.A."/>
            <person name="Beeman R.W."/>
            <person name="Lorenzen M."/>
            <person name="Tomoyasu Y."/>
            <person name="Miller S.C."/>
            <person name="Grossmann D."/>
            <person name="Bucher G."/>
        </authorList>
    </citation>
    <scope>NUCLEOTIDE SEQUENCE [LARGE SCALE GENOMIC DNA]</scope>
    <source>
        <strain evidence="2 3">Georgia GA2</strain>
    </source>
</reference>
<protein>
    <submittedName>
        <fullName evidence="2">Uncharacterized protein</fullName>
    </submittedName>
</protein>
<proteinExistence type="predicted"/>
<dbReference type="AlphaFoldDB" id="D7EKW1"/>
<dbReference type="Proteomes" id="UP000007266">
    <property type="component" value="Unassembled WGS sequence"/>
</dbReference>
<dbReference type="InParanoid" id="D7EKW1"/>
<reference evidence="2 3" key="2">
    <citation type="journal article" date="2010" name="Nucleic Acids Res.">
        <title>BeetleBase in 2010: revisions to provide comprehensive genomic information for Tribolium castaneum.</title>
        <authorList>
            <person name="Kim H.S."/>
            <person name="Murphy T."/>
            <person name="Xia J."/>
            <person name="Caragea D."/>
            <person name="Park Y."/>
            <person name="Beeman R.W."/>
            <person name="Lorenzen M.D."/>
            <person name="Butcher S."/>
            <person name="Manak J.R."/>
            <person name="Brown S.J."/>
        </authorList>
    </citation>
    <scope>NUCLEOTIDE SEQUENCE [LARGE SCALE GENOMIC DNA]</scope>
    <source>
        <strain evidence="2 3">Georgia GA2</strain>
    </source>
</reference>
<dbReference type="HOGENOM" id="CLU_2052638_0_0_1"/>